<keyword evidence="5" id="KW-1185">Reference proteome</keyword>
<dbReference type="EMBL" id="KV417518">
    <property type="protein sequence ID" value="KZP25902.1"/>
    <property type="molecule type" value="Genomic_DNA"/>
</dbReference>
<evidence type="ECO:0000256" key="2">
    <source>
        <dbReference type="SAM" id="Phobius"/>
    </source>
</evidence>
<evidence type="ECO:0000313" key="4">
    <source>
        <dbReference type="EMBL" id="KZP25902.1"/>
    </source>
</evidence>
<feature type="region of interest" description="Disordered" evidence="1">
    <location>
        <begin position="96"/>
        <end position="135"/>
    </location>
</feature>
<dbReference type="AlphaFoldDB" id="A0A167XBL1"/>
<gene>
    <name evidence="4" type="ORF">FIBSPDRAFT_1041240</name>
    <name evidence="3" type="ORF">FIBSPDRAFT_1053214</name>
</gene>
<keyword evidence="2" id="KW-1133">Transmembrane helix</keyword>
<protein>
    <submittedName>
        <fullName evidence="3">Uncharacterized protein</fullName>
    </submittedName>
</protein>
<reference evidence="3 5" key="1">
    <citation type="journal article" date="2016" name="Mol. Biol. Evol.">
        <title>Comparative Genomics of Early-Diverging Mushroom-Forming Fungi Provides Insights into the Origins of Lignocellulose Decay Capabilities.</title>
        <authorList>
            <person name="Nagy L.G."/>
            <person name="Riley R."/>
            <person name="Tritt A."/>
            <person name="Adam C."/>
            <person name="Daum C."/>
            <person name="Floudas D."/>
            <person name="Sun H."/>
            <person name="Yadav J.S."/>
            <person name="Pangilinan J."/>
            <person name="Larsson K.H."/>
            <person name="Matsuura K."/>
            <person name="Barry K."/>
            <person name="Labutti K."/>
            <person name="Kuo R."/>
            <person name="Ohm R.A."/>
            <person name="Bhattacharya S.S."/>
            <person name="Shirouzu T."/>
            <person name="Yoshinaga Y."/>
            <person name="Martin F.M."/>
            <person name="Grigoriev I.V."/>
            <person name="Hibbett D.S."/>
        </authorList>
    </citation>
    <scope>NUCLEOTIDE SEQUENCE [LARGE SCALE GENOMIC DNA]</scope>
    <source>
        <strain evidence="3 5">CBS 109695</strain>
    </source>
</reference>
<organism evidence="3 5">
    <name type="scientific">Athelia psychrophila</name>
    <dbReference type="NCBI Taxonomy" id="1759441"/>
    <lineage>
        <taxon>Eukaryota</taxon>
        <taxon>Fungi</taxon>
        <taxon>Dikarya</taxon>
        <taxon>Basidiomycota</taxon>
        <taxon>Agaricomycotina</taxon>
        <taxon>Agaricomycetes</taxon>
        <taxon>Agaricomycetidae</taxon>
        <taxon>Atheliales</taxon>
        <taxon>Atheliaceae</taxon>
        <taxon>Athelia</taxon>
    </lineage>
</organism>
<accession>A0A167XBL1</accession>
<keyword evidence="2" id="KW-0812">Transmembrane</keyword>
<proteinExistence type="predicted"/>
<keyword evidence="2" id="KW-0472">Membrane</keyword>
<feature type="compositionally biased region" description="Basic and acidic residues" evidence="1">
    <location>
        <begin position="109"/>
        <end position="122"/>
    </location>
</feature>
<dbReference type="Proteomes" id="UP000076532">
    <property type="component" value="Unassembled WGS sequence"/>
</dbReference>
<name>A0A167XBL1_9AGAM</name>
<evidence type="ECO:0000313" key="5">
    <source>
        <dbReference type="Proteomes" id="UP000076532"/>
    </source>
</evidence>
<sequence length="135" mass="14631">MAGILDFLSLLLTASVFVGVIVGIIFVVQQVQAAVAQTKESLKKKGLNITDTGVSVKTDRHLDREDYLDATQRNMVKAFQSSSFAKVDAQGNHAAALRPSLSGSASFMKADREKEKEKEKRGSRWGMGSKQSAAK</sequence>
<evidence type="ECO:0000313" key="3">
    <source>
        <dbReference type="EMBL" id="KZP07039.1"/>
    </source>
</evidence>
<dbReference type="OrthoDB" id="2505950at2759"/>
<evidence type="ECO:0000256" key="1">
    <source>
        <dbReference type="SAM" id="MobiDB-lite"/>
    </source>
</evidence>
<dbReference type="EMBL" id="KV417764">
    <property type="protein sequence ID" value="KZP07039.1"/>
    <property type="molecule type" value="Genomic_DNA"/>
</dbReference>
<feature type="transmembrane region" description="Helical" evidence="2">
    <location>
        <begin position="7"/>
        <end position="28"/>
    </location>
</feature>